<dbReference type="Pfam" id="PF13432">
    <property type="entry name" value="TPR_16"/>
    <property type="match status" value="1"/>
</dbReference>
<comment type="function">
    <text evidence="16">Receptor that mediates peroxisomal import of proteins containing a C-terminal PTS1-type tripeptide peroxisomal targeting signal (SKL-type). Binds to cargo proteins containing a PTS1 peroxisomal targeting signal in the cytosol, and translocates them into the peroxisome matrix by passing through the PEX13-PEX14 docking complex along with cargo proteins. PEX5 receptor is then retrotranslocated into the cytosol, leading to release of bound cargo in the peroxisome matrix, and reset for a subsequent peroxisome import cycle.</text>
</comment>
<comment type="similarity">
    <text evidence="3">Belongs to the peroxisomal targeting signal receptor family.</text>
</comment>
<dbReference type="FunFam" id="1.25.40.10:FF:000034">
    <property type="entry name" value="Peroxisomal biogenesis factor 5 isoform 1"/>
    <property type="match status" value="1"/>
</dbReference>
<evidence type="ECO:0000256" key="13">
    <source>
        <dbReference type="ARBA" id="ARBA00030232"/>
    </source>
</evidence>
<evidence type="ECO:0000256" key="11">
    <source>
        <dbReference type="ARBA" id="ARBA00022927"/>
    </source>
</evidence>
<dbReference type="PROSITE" id="PS50293">
    <property type="entry name" value="TPR_REGION"/>
    <property type="match status" value="1"/>
</dbReference>
<comment type="function">
    <text evidence="15">In addition to promoting peroxisomal translocation of proteins containing a PTS1 peroxisomal targeting signal, mediates peroxisomal import of proteins containing a C-terminal PTS2-type peroxisomal targeting signal via its interaction with PEX7. Interaction with PEX7 only takes place when PEX7 is associated with cargo proteins containing a PTS2 peroxisomal targeting signal. PEX7 along with PTS2-containing cargo proteins are then translocated through the PEX13-PEX14 docking complex together with PEX5.</text>
</comment>
<evidence type="ECO:0000256" key="16">
    <source>
        <dbReference type="ARBA" id="ARBA00046106"/>
    </source>
</evidence>
<keyword evidence="11" id="KW-0653">Protein transport</keyword>
<evidence type="ECO:0000256" key="14">
    <source>
        <dbReference type="ARBA" id="ARBA00032505"/>
    </source>
</evidence>
<evidence type="ECO:0000256" key="2">
    <source>
        <dbReference type="ARBA" id="ARBA00004514"/>
    </source>
</evidence>
<dbReference type="InterPro" id="IPR024111">
    <property type="entry name" value="PEX5/PEX5L"/>
</dbReference>
<dbReference type="PANTHER" id="PTHR10130">
    <property type="entry name" value="PEROXISOMAL TARGETING SIGNAL 1 RECEPTOR PEX5"/>
    <property type="match status" value="1"/>
</dbReference>
<evidence type="ECO:0000256" key="10">
    <source>
        <dbReference type="ARBA" id="ARBA00022843"/>
    </source>
</evidence>
<feature type="repeat" description="TPR" evidence="17">
    <location>
        <begin position="486"/>
        <end position="519"/>
    </location>
</feature>
<dbReference type="SMART" id="SM00028">
    <property type="entry name" value="TPR"/>
    <property type="match status" value="4"/>
</dbReference>
<comment type="subcellular location">
    <subcellularLocation>
        <location evidence="2">Cytoplasm</location>
        <location evidence="2">Cytosol</location>
    </subcellularLocation>
    <subcellularLocation>
        <location evidence="1">Peroxisome matrix</location>
    </subcellularLocation>
</comment>
<keyword evidence="12" id="KW-0576">Peroxisome</keyword>
<keyword evidence="9 17" id="KW-0802">TPR repeat</keyword>
<keyword evidence="19" id="KW-0675">Receptor</keyword>
<keyword evidence="10" id="KW-0832">Ubl conjugation</keyword>
<dbReference type="Gene3D" id="1.25.40.10">
    <property type="entry name" value="Tetratricopeptide repeat domain"/>
    <property type="match status" value="1"/>
</dbReference>
<organism evidence="18 19">
    <name type="scientific">Octopus sinensis</name>
    <name type="common">East Asian common octopus</name>
    <dbReference type="NCBI Taxonomy" id="2607531"/>
    <lineage>
        <taxon>Eukaryota</taxon>
        <taxon>Metazoa</taxon>
        <taxon>Spiralia</taxon>
        <taxon>Lophotrochozoa</taxon>
        <taxon>Mollusca</taxon>
        <taxon>Cephalopoda</taxon>
        <taxon>Coleoidea</taxon>
        <taxon>Octopodiformes</taxon>
        <taxon>Octopoda</taxon>
        <taxon>Incirrata</taxon>
        <taxon>Octopodidae</taxon>
        <taxon>Octopus</taxon>
    </lineage>
</organism>
<evidence type="ECO:0000256" key="4">
    <source>
        <dbReference type="ARBA" id="ARBA00018416"/>
    </source>
</evidence>
<evidence type="ECO:0000256" key="3">
    <source>
        <dbReference type="ARBA" id="ARBA00005348"/>
    </source>
</evidence>
<dbReference type="GO" id="GO:0005778">
    <property type="term" value="C:peroxisomal membrane"/>
    <property type="evidence" value="ECO:0007669"/>
    <property type="project" value="TreeGrafter"/>
</dbReference>
<sequence>MAMKNLVEGECGVSNSLLKFTGHFTEDKAFKQEGFYDLPRYPDHKVEKPLALPRDVEWVDEFLHAQNTQAAPETFHMGSLLQEMRQIEEAELFHEPQTAPAIADLAVSSEWAKDFLASESTQNSDMGASASATDSNSSAVRWAAEYLDPVHANKDWSQEHEKNQSYQPEDVRRAAQELVDSLNNPRIEDTEFMKFISNVTHGETELRDNEALLGAVSAGDVPEQWVEHFVSEESAKSLVDQWQEEFTKEMGSETISDEQFWENLQKHWEDVDRNVTDGHPWLTEYTDSELYQDYKFASENPLLQQKDPFNAGLEKLKKGDIPNAVLLFEAAVQKDASHAEAWQYLGTTQAENEREPAAIAALKKCLELQPDNLTAWMAIAVSYTNEYQQLQACSALKSWLAHNPQYSHLAPISEIKPGSASTASSMASKNQMMEIRDLYIEAARLSPNKIDPDVQCGLGVLFNLSGDLSKAVDCFNAALQARPNDAQLWNKLGASLANSNKSEQAVEAYHQALQLSPGFIRSRYNLGIACINLGVHQSAIEHFLVALNMQRKSEDLMPASMNTSRQVMSMNIWGTLRMTLTIMNRMDLHDACDKFDLELLNREFNMNS</sequence>
<evidence type="ECO:0000256" key="15">
    <source>
        <dbReference type="ARBA" id="ARBA00046072"/>
    </source>
</evidence>
<dbReference type="GO" id="GO:0016560">
    <property type="term" value="P:protein import into peroxisome matrix, docking"/>
    <property type="evidence" value="ECO:0007669"/>
    <property type="project" value="TreeGrafter"/>
</dbReference>
<evidence type="ECO:0000256" key="7">
    <source>
        <dbReference type="ARBA" id="ARBA00022499"/>
    </source>
</evidence>
<dbReference type="InterPro" id="IPR011990">
    <property type="entry name" value="TPR-like_helical_dom_sf"/>
</dbReference>
<reference evidence="19" key="1">
    <citation type="submission" date="2025-08" db="UniProtKB">
        <authorList>
            <consortium name="RefSeq"/>
        </authorList>
    </citation>
    <scope>IDENTIFICATION</scope>
</reference>
<evidence type="ECO:0000256" key="6">
    <source>
        <dbReference type="ARBA" id="ARBA00022490"/>
    </source>
</evidence>
<keyword evidence="5" id="KW-0813">Transport</keyword>
<dbReference type="GO" id="GO:0005829">
    <property type="term" value="C:cytosol"/>
    <property type="evidence" value="ECO:0007669"/>
    <property type="project" value="UniProtKB-SubCell"/>
</dbReference>
<evidence type="ECO:0000256" key="5">
    <source>
        <dbReference type="ARBA" id="ARBA00022448"/>
    </source>
</evidence>
<protein>
    <recommendedName>
        <fullName evidence="4">Peroxisomal targeting signal 1 receptor</fullName>
    </recommendedName>
    <alternativeName>
        <fullName evidence="13">PTS1-BP</fullName>
    </alternativeName>
    <alternativeName>
        <fullName evidence="14">Peroxin-5</fullName>
    </alternativeName>
</protein>
<keyword evidence="18" id="KW-1185">Reference proteome</keyword>
<dbReference type="PROSITE" id="PS50005">
    <property type="entry name" value="TPR"/>
    <property type="match status" value="3"/>
</dbReference>
<name>A0A6P7TME0_9MOLL</name>
<evidence type="ECO:0000313" key="18">
    <source>
        <dbReference type="Proteomes" id="UP000515154"/>
    </source>
</evidence>
<evidence type="ECO:0000256" key="12">
    <source>
        <dbReference type="ARBA" id="ARBA00023140"/>
    </source>
</evidence>
<evidence type="ECO:0000256" key="8">
    <source>
        <dbReference type="ARBA" id="ARBA00022737"/>
    </source>
</evidence>
<dbReference type="KEGG" id="osn:115224403"/>
<evidence type="ECO:0000256" key="17">
    <source>
        <dbReference type="PROSITE-ProRule" id="PRU00339"/>
    </source>
</evidence>
<accession>A0A6P7TME0</accession>
<dbReference type="PANTHER" id="PTHR10130:SF0">
    <property type="entry name" value="GH08708P"/>
    <property type="match status" value="1"/>
</dbReference>
<feature type="repeat" description="TPR" evidence="17">
    <location>
        <begin position="339"/>
        <end position="372"/>
    </location>
</feature>
<evidence type="ECO:0000313" key="19">
    <source>
        <dbReference type="RefSeq" id="XP_029651160.1"/>
    </source>
</evidence>
<keyword evidence="8" id="KW-0677">Repeat</keyword>
<evidence type="ECO:0000256" key="9">
    <source>
        <dbReference type="ARBA" id="ARBA00022803"/>
    </source>
</evidence>
<dbReference type="AlphaFoldDB" id="A0A6P7TME0"/>
<dbReference type="InterPro" id="IPR019734">
    <property type="entry name" value="TPR_rpt"/>
</dbReference>
<gene>
    <name evidence="19" type="primary">LOC115224403</name>
</gene>
<keyword evidence="6" id="KW-0963">Cytoplasm</keyword>
<evidence type="ECO:0000256" key="1">
    <source>
        <dbReference type="ARBA" id="ARBA00004253"/>
    </source>
</evidence>
<dbReference type="GO" id="GO:0005782">
    <property type="term" value="C:peroxisomal matrix"/>
    <property type="evidence" value="ECO:0007669"/>
    <property type="project" value="UniProtKB-SubCell"/>
</dbReference>
<dbReference type="SUPFAM" id="SSF48452">
    <property type="entry name" value="TPR-like"/>
    <property type="match status" value="1"/>
</dbReference>
<dbReference type="GO" id="GO:0005052">
    <property type="term" value="F:peroxisome matrix targeting signal-1 binding"/>
    <property type="evidence" value="ECO:0007669"/>
    <property type="project" value="TreeGrafter"/>
</dbReference>
<dbReference type="InterPro" id="IPR013105">
    <property type="entry name" value="TPR_2"/>
</dbReference>
<keyword evidence="7" id="KW-1017">Isopeptide bond</keyword>
<dbReference type="Proteomes" id="UP000515154">
    <property type="component" value="Linkage group LG25"/>
</dbReference>
<proteinExistence type="inferred from homology"/>
<feature type="repeat" description="TPR" evidence="17">
    <location>
        <begin position="452"/>
        <end position="485"/>
    </location>
</feature>
<dbReference type="Pfam" id="PF07719">
    <property type="entry name" value="TPR_2"/>
    <property type="match status" value="1"/>
</dbReference>
<dbReference type="RefSeq" id="XP_029651160.1">
    <property type="nucleotide sequence ID" value="XM_029795300.2"/>
</dbReference>